<gene>
    <name evidence="6" type="primary">rnfG</name>
    <name evidence="8" type="ORF">ENF18_01535</name>
</gene>
<comment type="subcellular location">
    <subcellularLocation>
        <location evidence="6">Cell membrane</location>
        <topology evidence="6">Single-pass membrane protein</topology>
    </subcellularLocation>
</comment>
<organism evidence="8">
    <name type="scientific">candidate division WOR-3 bacterium</name>
    <dbReference type="NCBI Taxonomy" id="2052148"/>
    <lineage>
        <taxon>Bacteria</taxon>
        <taxon>Bacteria division WOR-3</taxon>
    </lineage>
</organism>
<evidence type="ECO:0000256" key="4">
    <source>
        <dbReference type="ARBA" id="ARBA00022643"/>
    </source>
</evidence>
<comment type="cofactor">
    <cofactor evidence="6">
        <name>FMN</name>
        <dbReference type="ChEBI" id="CHEBI:58210"/>
    </cofactor>
</comment>
<evidence type="ECO:0000256" key="5">
    <source>
        <dbReference type="ARBA" id="ARBA00022982"/>
    </source>
</evidence>
<dbReference type="GO" id="GO:0005886">
    <property type="term" value="C:plasma membrane"/>
    <property type="evidence" value="ECO:0007669"/>
    <property type="project" value="UniProtKB-SubCell"/>
</dbReference>
<evidence type="ECO:0000259" key="7">
    <source>
        <dbReference type="SMART" id="SM00900"/>
    </source>
</evidence>
<evidence type="ECO:0000313" key="8">
    <source>
        <dbReference type="EMBL" id="HDI82457.1"/>
    </source>
</evidence>
<keyword evidence="5 6" id="KW-0249">Electron transport</keyword>
<keyword evidence="6" id="KW-1133">Transmembrane helix</keyword>
<keyword evidence="4 6" id="KW-0288">FMN</keyword>
<name>A0A7C0VA42_UNCW3</name>
<dbReference type="GO" id="GO:0009055">
    <property type="term" value="F:electron transfer activity"/>
    <property type="evidence" value="ECO:0007669"/>
    <property type="project" value="InterPro"/>
</dbReference>
<dbReference type="PANTHER" id="PTHR36118">
    <property type="entry name" value="ION-TRANSLOCATING OXIDOREDUCTASE COMPLEX SUBUNIT G"/>
    <property type="match status" value="1"/>
</dbReference>
<keyword evidence="6" id="KW-0472">Membrane</keyword>
<proteinExistence type="inferred from homology"/>
<keyword evidence="6" id="KW-0812">Transmembrane</keyword>
<dbReference type="GO" id="GO:0010181">
    <property type="term" value="F:FMN binding"/>
    <property type="evidence" value="ECO:0007669"/>
    <property type="project" value="InterPro"/>
</dbReference>
<dbReference type="EMBL" id="DQWE01000068">
    <property type="protein sequence ID" value="HDI82457.1"/>
    <property type="molecule type" value="Genomic_DNA"/>
</dbReference>
<comment type="similarity">
    <text evidence="6">Belongs to the RnfG family.</text>
</comment>
<dbReference type="Proteomes" id="UP000885847">
    <property type="component" value="Unassembled WGS sequence"/>
</dbReference>
<dbReference type="HAMAP" id="MF_00479">
    <property type="entry name" value="RsxG_RnfG"/>
    <property type="match status" value="1"/>
</dbReference>
<comment type="function">
    <text evidence="6">Part of a membrane-bound complex that couples electron transfer with translocation of ions across the membrane.</text>
</comment>
<comment type="subunit">
    <text evidence="6">The complex is composed of six subunits: RnfA, RnfB, RnfC, RnfD, RnfE and RnfG.</text>
</comment>
<keyword evidence="6" id="KW-1003">Cell membrane</keyword>
<evidence type="ECO:0000256" key="1">
    <source>
        <dbReference type="ARBA" id="ARBA00022448"/>
    </source>
</evidence>
<feature type="modified residue" description="FMN phosphoryl threonine" evidence="6">
    <location>
        <position position="154"/>
    </location>
</feature>
<sequence>MKDILKPTFVLLITAMVASALLAVVYEKTSPEIEKRAKEKLLDNLKTVFPVEGAEYKPIIKDTLWCVEKDGKRLGIIFVNGMRGYASVIKVIVGVDTTGKIVGVHIPKEGLSETPGLGMKVTEPWFMEQFKGKREEEVKLKKDGGTLDAITAATISSRAATNAVRSGMEKYKKYLKEEEKSENEWYHKHLSEFFPDAEIEECGNNFWVAVKDNETLGSIYLSYGEGYGGKFGVLVAVKDGKIKDIYIQSPDEGFPETQEFGCKVREHTYLKKFIGISPDEAGKIDDVTGATITSEAVKKAVVSGYKRVGGE</sequence>
<feature type="domain" description="FMN-binding" evidence="7">
    <location>
        <begin position="226"/>
        <end position="308"/>
    </location>
</feature>
<evidence type="ECO:0000256" key="6">
    <source>
        <dbReference type="HAMAP-Rule" id="MF_00479"/>
    </source>
</evidence>
<dbReference type="PANTHER" id="PTHR36118:SF1">
    <property type="entry name" value="ION-TRANSLOCATING OXIDOREDUCTASE COMPLEX SUBUNIT G"/>
    <property type="match status" value="1"/>
</dbReference>
<dbReference type="AlphaFoldDB" id="A0A7C0VA42"/>
<comment type="caution">
    <text evidence="8">The sequence shown here is derived from an EMBL/GenBank/DDBJ whole genome shotgun (WGS) entry which is preliminary data.</text>
</comment>
<evidence type="ECO:0000256" key="3">
    <source>
        <dbReference type="ARBA" id="ARBA00022630"/>
    </source>
</evidence>
<dbReference type="GO" id="GO:0022900">
    <property type="term" value="P:electron transport chain"/>
    <property type="evidence" value="ECO:0007669"/>
    <property type="project" value="UniProtKB-UniRule"/>
</dbReference>
<feature type="domain" description="FMN-binding" evidence="7">
    <location>
        <begin position="84"/>
        <end position="171"/>
    </location>
</feature>
<dbReference type="SMART" id="SM00900">
    <property type="entry name" value="FMN_bind"/>
    <property type="match status" value="2"/>
</dbReference>
<dbReference type="EC" id="7.-.-.-" evidence="6"/>
<evidence type="ECO:0000256" key="2">
    <source>
        <dbReference type="ARBA" id="ARBA00022553"/>
    </source>
</evidence>
<keyword evidence="6" id="KW-1278">Translocase</keyword>
<keyword evidence="1 6" id="KW-0813">Transport</keyword>
<protein>
    <recommendedName>
        <fullName evidence="6">Ion-translocating oxidoreductase complex subunit G</fullName>
        <ecNumber evidence="6">7.-.-.-</ecNumber>
    </recommendedName>
    <alternativeName>
        <fullName evidence="6">Rnf electron transport complex subunit G</fullName>
    </alternativeName>
</protein>
<keyword evidence="2 6" id="KW-0597">Phosphoprotein</keyword>
<reference evidence="8" key="1">
    <citation type="journal article" date="2020" name="mSystems">
        <title>Genome- and Community-Level Interaction Insights into Carbon Utilization and Element Cycling Functions of Hydrothermarchaeota in Hydrothermal Sediment.</title>
        <authorList>
            <person name="Zhou Z."/>
            <person name="Liu Y."/>
            <person name="Xu W."/>
            <person name="Pan J."/>
            <person name="Luo Z.H."/>
            <person name="Li M."/>
        </authorList>
    </citation>
    <scope>NUCLEOTIDE SEQUENCE [LARGE SCALE GENOMIC DNA]</scope>
    <source>
        <strain evidence="8">HyVt-102</strain>
    </source>
</reference>
<accession>A0A7C0VA42</accession>
<keyword evidence="3 6" id="KW-0285">Flavoprotein</keyword>
<dbReference type="InterPro" id="IPR010209">
    <property type="entry name" value="Ion_transpt_RnfG/RsxG"/>
</dbReference>
<dbReference type="Pfam" id="PF04205">
    <property type="entry name" value="FMN_bind"/>
    <property type="match status" value="2"/>
</dbReference>
<dbReference type="InterPro" id="IPR007329">
    <property type="entry name" value="FMN-bd"/>
</dbReference>